<accession>A0A9E7GZX4</accession>
<name>A0A9E7GZX4_9LILI</name>
<dbReference type="EMBL" id="CP097510">
    <property type="protein sequence ID" value="URE24075.1"/>
    <property type="molecule type" value="Genomic_DNA"/>
</dbReference>
<reference evidence="2" key="1">
    <citation type="submission" date="2022-05" db="EMBL/GenBank/DDBJ databases">
        <title>The Musa troglodytarum L. genome provides insights into the mechanism of non-climacteric behaviour and enrichment of carotenoids.</title>
        <authorList>
            <person name="Wang J."/>
        </authorList>
    </citation>
    <scope>NUCLEOTIDE SEQUENCE</scope>
    <source>
        <tissue evidence="2">Leaf</tissue>
    </source>
</reference>
<proteinExistence type="predicted"/>
<organism evidence="2 3">
    <name type="scientific">Musa troglodytarum</name>
    <name type="common">fe'i banana</name>
    <dbReference type="NCBI Taxonomy" id="320322"/>
    <lineage>
        <taxon>Eukaryota</taxon>
        <taxon>Viridiplantae</taxon>
        <taxon>Streptophyta</taxon>
        <taxon>Embryophyta</taxon>
        <taxon>Tracheophyta</taxon>
        <taxon>Spermatophyta</taxon>
        <taxon>Magnoliopsida</taxon>
        <taxon>Liliopsida</taxon>
        <taxon>Zingiberales</taxon>
        <taxon>Musaceae</taxon>
        <taxon>Musa</taxon>
    </lineage>
</organism>
<keyword evidence="3" id="KW-1185">Reference proteome</keyword>
<sequence>MKQNSPPSPPVADYKIKLRLRPPIRNDLRTTEVKWSRDLPVRLPHTRRVSRTHARVTKEEKETGLGTPPAALTARSKGSKGRQKIYNGLKSFKFLFLIPTRGDLNDNK</sequence>
<evidence type="ECO:0000256" key="1">
    <source>
        <dbReference type="SAM" id="MobiDB-lite"/>
    </source>
</evidence>
<protein>
    <submittedName>
        <fullName evidence="2">Uncharacterized protein</fullName>
    </submittedName>
</protein>
<feature type="region of interest" description="Disordered" evidence="1">
    <location>
        <begin position="46"/>
        <end position="82"/>
    </location>
</feature>
<gene>
    <name evidence="2" type="ORF">MUK42_14449</name>
</gene>
<dbReference type="Proteomes" id="UP001055439">
    <property type="component" value="Chromosome 8"/>
</dbReference>
<dbReference type="AlphaFoldDB" id="A0A9E7GZX4"/>
<feature type="compositionally biased region" description="Basic residues" evidence="1">
    <location>
        <begin position="46"/>
        <end position="55"/>
    </location>
</feature>
<evidence type="ECO:0000313" key="2">
    <source>
        <dbReference type="EMBL" id="URE24075.1"/>
    </source>
</evidence>
<evidence type="ECO:0000313" key="3">
    <source>
        <dbReference type="Proteomes" id="UP001055439"/>
    </source>
</evidence>